<evidence type="ECO:0000256" key="4">
    <source>
        <dbReference type="ARBA" id="ARBA00022989"/>
    </source>
</evidence>
<evidence type="ECO:0000256" key="6">
    <source>
        <dbReference type="SAM" id="Phobius"/>
    </source>
</evidence>
<gene>
    <name evidence="8" type="ORF">M2A_2324</name>
</gene>
<evidence type="ECO:0000313" key="8">
    <source>
        <dbReference type="EMBL" id="GAK45825.1"/>
    </source>
</evidence>
<dbReference type="InterPro" id="IPR000731">
    <property type="entry name" value="SSD"/>
</dbReference>
<dbReference type="Gene3D" id="1.20.1640.10">
    <property type="entry name" value="Multidrug efflux transporter AcrB transmembrane domain"/>
    <property type="match status" value="2"/>
</dbReference>
<dbReference type="InterPro" id="IPR050545">
    <property type="entry name" value="Mycobact_MmpL"/>
</dbReference>
<dbReference type="InterPro" id="IPR004869">
    <property type="entry name" value="MMPL_dom"/>
</dbReference>
<dbReference type="EMBL" id="BBIO01000012">
    <property type="protein sequence ID" value="GAK45825.1"/>
    <property type="molecule type" value="Genomic_DNA"/>
</dbReference>
<feature type="transmembrane region" description="Helical" evidence="6">
    <location>
        <begin position="393"/>
        <end position="413"/>
    </location>
</feature>
<dbReference type="PROSITE" id="PS50156">
    <property type="entry name" value="SSD"/>
    <property type="match status" value="1"/>
</dbReference>
<feature type="transmembrane region" description="Helical" evidence="6">
    <location>
        <begin position="242"/>
        <end position="261"/>
    </location>
</feature>
<feature type="transmembrane region" description="Helical" evidence="6">
    <location>
        <begin position="697"/>
        <end position="719"/>
    </location>
</feature>
<proteinExistence type="predicted"/>
<evidence type="ECO:0000256" key="5">
    <source>
        <dbReference type="ARBA" id="ARBA00023136"/>
    </source>
</evidence>
<dbReference type="Proteomes" id="UP000028702">
    <property type="component" value="Unassembled WGS sequence"/>
</dbReference>
<feature type="transmembrane region" description="Helical" evidence="6">
    <location>
        <begin position="656"/>
        <end position="677"/>
    </location>
</feature>
<dbReference type="PANTHER" id="PTHR33406:SF12">
    <property type="entry name" value="BLR2997 PROTEIN"/>
    <property type="match status" value="1"/>
</dbReference>
<keyword evidence="5 6" id="KW-0472">Membrane</keyword>
<dbReference type="eggNOG" id="COG1033">
    <property type="taxonomic scope" value="Bacteria"/>
</dbReference>
<feature type="transmembrane region" description="Helical" evidence="6">
    <location>
        <begin position="731"/>
        <end position="755"/>
    </location>
</feature>
<feature type="transmembrane region" description="Helical" evidence="6">
    <location>
        <begin position="316"/>
        <end position="336"/>
    </location>
</feature>
<keyword evidence="4 6" id="KW-1133">Transmembrane helix</keyword>
<dbReference type="STRING" id="1333998.M2A_2324"/>
<accession>A0A081BCQ7</accession>
<evidence type="ECO:0000259" key="7">
    <source>
        <dbReference type="PROSITE" id="PS50156"/>
    </source>
</evidence>
<name>A0A081BCQ7_9HYPH</name>
<keyword evidence="9" id="KW-1185">Reference proteome</keyword>
<feature type="domain" description="SSD" evidence="7">
    <location>
        <begin position="244"/>
        <end position="369"/>
    </location>
</feature>
<dbReference type="AlphaFoldDB" id="A0A081BCQ7"/>
<dbReference type="SUPFAM" id="SSF82866">
    <property type="entry name" value="Multidrug efflux transporter AcrB transmembrane domain"/>
    <property type="match status" value="2"/>
</dbReference>
<evidence type="ECO:0000256" key="1">
    <source>
        <dbReference type="ARBA" id="ARBA00004651"/>
    </source>
</evidence>
<feature type="transmembrane region" description="Helical" evidence="6">
    <location>
        <begin position="348"/>
        <end position="372"/>
    </location>
</feature>
<sequence length="766" mass="82993">MPFAEWAVRRPWIIIIITLLMVAGFGAGLLGLGLSSDTRAYFSASNEYLLELEDFEKKYEHNNNVLFAVAAPEGTVMTPQGLQAVAELTERAWQLPFSTRVDSLTNFPHVTSQGDTFIVRELVDDPAGLTMEEASRIEEIARNDPLIVNRLMEPDGGAAGVNVNFKLPKEASAEVRRIIAATRALAAEIEAGYPGLKVRATGNVMLMGAFMEASLNDVQLLVPVSLMASGLMLFIFLRSSTALLATVTLLNISALVAMGIAGWMGHAVNPSTVAAPVIIMTIAMASSVHVVISILQYRSEGMEKEAAIVQGLRVNAYPVALTSLTTGIGFLSLLAADSPPLNQMGALVAAGIFVNYLLTFSLLPAIMALLPFKGRMDRSGQQLQALGRLAIKGRYLWVALIAAATVVLAQGLVNIRLDDDFIRYFDERFEYRRASDFAEQHLTGLNIVEFDLKAGSDGGVYDPAYQRKVAEFADWLRAQPKVLSVTDITQITRRIHKHINGVRESGGQEEAPPLPDDQELISQYFLIYELSLPYGAEITDRINVARSASRVTAILRGATSGEIRELNGKAQDWLAAEAPAHMWTRGTSINVIFSYLSGINVRAMLYSTAASILVIGVIIAVALRSLRLGFISLVTNLFPAVIGFGVWGLVYRDIGLAGSVLTAMTIGIVVDDTIHFLSKYRWARHQGKTPEQAIETVFGTVGVAMFVTTTALVVGFSILSLSGFEVNWQLGMQATIVVIAALVIDWFLVPALLLFGDKSGAPSTPT</sequence>
<feature type="transmembrane region" description="Helical" evidence="6">
    <location>
        <begin position="603"/>
        <end position="623"/>
    </location>
</feature>
<dbReference type="RefSeq" id="WP_045447556.1">
    <property type="nucleotide sequence ID" value="NZ_BBIO01000012.1"/>
</dbReference>
<dbReference type="Pfam" id="PF03176">
    <property type="entry name" value="MMPL"/>
    <property type="match status" value="2"/>
</dbReference>
<feature type="transmembrane region" description="Helical" evidence="6">
    <location>
        <begin position="220"/>
        <end position="237"/>
    </location>
</feature>
<keyword evidence="2" id="KW-1003">Cell membrane</keyword>
<keyword evidence="3 6" id="KW-0812">Transmembrane</keyword>
<protein>
    <submittedName>
        <fullName evidence="8">Conserved protein</fullName>
    </submittedName>
</protein>
<reference evidence="8 9" key="1">
    <citation type="submission" date="2014-07" db="EMBL/GenBank/DDBJ databases">
        <title>Tepidicaulis marinum gen. nov., sp. nov., a novel marine bacterium denitrifying nitrate to nitrous oxide strictly under microaerobic conditions.</title>
        <authorList>
            <person name="Takeuchi M."/>
            <person name="Yamagishi T."/>
            <person name="Kamagata Y."/>
            <person name="Oshima K."/>
            <person name="Hattori M."/>
            <person name="Katayama T."/>
            <person name="Hanada S."/>
            <person name="Tamaki H."/>
            <person name="Marumo K."/>
            <person name="Maeda H."/>
            <person name="Nedachi M."/>
            <person name="Iwasaki W."/>
            <person name="Suwa Y."/>
            <person name="Sakata S."/>
        </authorList>
    </citation>
    <scope>NUCLEOTIDE SEQUENCE [LARGE SCALE GENOMIC DNA]</scope>
    <source>
        <strain evidence="8 9">MA2</strain>
    </source>
</reference>
<dbReference type="PANTHER" id="PTHR33406">
    <property type="entry name" value="MEMBRANE PROTEIN MJ1562-RELATED"/>
    <property type="match status" value="1"/>
</dbReference>
<evidence type="ECO:0000256" key="3">
    <source>
        <dbReference type="ARBA" id="ARBA00022692"/>
    </source>
</evidence>
<feature type="transmembrane region" description="Helical" evidence="6">
    <location>
        <begin position="273"/>
        <end position="295"/>
    </location>
</feature>
<feature type="transmembrane region" description="Helical" evidence="6">
    <location>
        <begin position="630"/>
        <end position="650"/>
    </location>
</feature>
<dbReference type="GO" id="GO:0005886">
    <property type="term" value="C:plasma membrane"/>
    <property type="evidence" value="ECO:0007669"/>
    <property type="project" value="UniProtKB-SubCell"/>
</dbReference>
<comment type="caution">
    <text evidence="8">The sequence shown here is derived from an EMBL/GenBank/DDBJ whole genome shotgun (WGS) entry which is preliminary data.</text>
</comment>
<comment type="subcellular location">
    <subcellularLocation>
        <location evidence="1">Cell membrane</location>
        <topology evidence="1">Multi-pass membrane protein</topology>
    </subcellularLocation>
</comment>
<organism evidence="8 9">
    <name type="scientific">Tepidicaulis marinus</name>
    <dbReference type="NCBI Taxonomy" id="1333998"/>
    <lineage>
        <taxon>Bacteria</taxon>
        <taxon>Pseudomonadati</taxon>
        <taxon>Pseudomonadota</taxon>
        <taxon>Alphaproteobacteria</taxon>
        <taxon>Hyphomicrobiales</taxon>
        <taxon>Parvibaculaceae</taxon>
        <taxon>Tepidicaulis</taxon>
    </lineage>
</organism>
<evidence type="ECO:0000313" key="9">
    <source>
        <dbReference type="Proteomes" id="UP000028702"/>
    </source>
</evidence>
<feature type="transmembrane region" description="Helical" evidence="6">
    <location>
        <begin position="12"/>
        <end position="34"/>
    </location>
</feature>
<evidence type="ECO:0000256" key="2">
    <source>
        <dbReference type="ARBA" id="ARBA00022475"/>
    </source>
</evidence>